<protein>
    <recommendedName>
        <fullName evidence="2">Cell division topological specificity factor</fullName>
    </recommendedName>
</protein>
<dbReference type="GO" id="GO:0032955">
    <property type="term" value="P:regulation of division septum assembly"/>
    <property type="evidence" value="ECO:0007669"/>
    <property type="project" value="InterPro"/>
</dbReference>
<dbReference type="GO" id="GO:0051301">
    <property type="term" value="P:cell division"/>
    <property type="evidence" value="ECO:0007669"/>
    <property type="project" value="UniProtKB-KW"/>
</dbReference>
<evidence type="ECO:0000256" key="1">
    <source>
        <dbReference type="ARBA" id="ARBA00008168"/>
    </source>
</evidence>
<dbReference type="NCBIfam" id="NF001422">
    <property type="entry name" value="PRK00296.1"/>
    <property type="match status" value="1"/>
</dbReference>
<proteinExistence type="inferred from homology"/>
<dbReference type="RefSeq" id="WP_158349488.1">
    <property type="nucleotide sequence ID" value="NZ_CP032996.1"/>
</dbReference>
<comment type="similarity">
    <text evidence="1">Belongs to the MinE family.</text>
</comment>
<evidence type="ECO:0000256" key="3">
    <source>
        <dbReference type="ARBA" id="ARBA00022618"/>
    </source>
</evidence>
<dbReference type="EMBL" id="CP032996">
    <property type="protein sequence ID" value="QCI27224.1"/>
    <property type="molecule type" value="Genomic_DNA"/>
</dbReference>
<dbReference type="Pfam" id="PF03776">
    <property type="entry name" value="MinE"/>
    <property type="match status" value="1"/>
</dbReference>
<evidence type="ECO:0000256" key="5">
    <source>
        <dbReference type="ARBA" id="ARBA00025265"/>
    </source>
</evidence>
<dbReference type="AlphaFoldDB" id="A0A4D6YMQ1"/>
<dbReference type="SUPFAM" id="SSF55229">
    <property type="entry name" value="Cell division protein MinE topological specificity domain"/>
    <property type="match status" value="1"/>
</dbReference>
<comment type="function">
    <text evidence="5">Prevents the cell division inhibition by proteins MinC and MinD at internal division sites while permitting inhibition at polar sites. This ensures cell division at the proper site by restricting the formation of a division septum at the midpoint of the long axis of the cell.</text>
</comment>
<dbReference type="OrthoDB" id="9802655at2"/>
<evidence type="ECO:0000256" key="4">
    <source>
        <dbReference type="ARBA" id="ARBA00023306"/>
    </source>
</evidence>
<sequence length="79" mass="9460">MSLLDFFLFRKKNTAYIAKKRLQVIFSKKNIIHPKYFFKLKKEILSVVDKYIKITPNIINVKTNQKNPNIFILELNMIT</sequence>
<evidence type="ECO:0000313" key="7">
    <source>
        <dbReference type="Proteomes" id="UP000298603"/>
    </source>
</evidence>
<keyword evidence="3 6" id="KW-0132">Cell division</keyword>
<keyword evidence="7" id="KW-1185">Reference proteome</keyword>
<keyword evidence="4" id="KW-0131">Cell cycle</keyword>
<dbReference type="Gene3D" id="3.30.1070.10">
    <property type="entry name" value="Cell division topological specificity factor MinE"/>
    <property type="match status" value="1"/>
</dbReference>
<dbReference type="NCBIfam" id="TIGR01215">
    <property type="entry name" value="minE"/>
    <property type="match status" value="1"/>
</dbReference>
<reference evidence="6 7" key="1">
    <citation type="submission" date="2018-10" db="EMBL/GenBank/DDBJ databases">
        <title>Comparative functional genomics of the obligate endosymbiont Buchnera aphidicola.</title>
        <authorList>
            <person name="Chong R.A."/>
        </authorList>
    </citation>
    <scope>NUCLEOTIDE SEQUENCE [LARGE SCALE GENOMIC DNA]</scope>
    <source>
        <strain evidence="6 7">Tma</strain>
    </source>
</reference>
<dbReference type="InterPro" id="IPR005527">
    <property type="entry name" value="MinE"/>
</dbReference>
<accession>A0A4D6YMQ1</accession>
<evidence type="ECO:0000256" key="2">
    <source>
        <dbReference type="ARBA" id="ARBA00020112"/>
    </source>
</evidence>
<gene>
    <name evidence="6" type="primary">minE</name>
    <name evidence="6" type="ORF">D9V81_01160</name>
</gene>
<dbReference type="Proteomes" id="UP000298603">
    <property type="component" value="Chromosome"/>
</dbReference>
<organism evidence="6 7">
    <name type="scientific">Buchnera aphidicola</name>
    <name type="common">Therioaphis trifolii</name>
    <dbReference type="NCBI Taxonomy" id="1241884"/>
    <lineage>
        <taxon>Bacteria</taxon>
        <taxon>Pseudomonadati</taxon>
        <taxon>Pseudomonadota</taxon>
        <taxon>Gammaproteobacteria</taxon>
        <taxon>Enterobacterales</taxon>
        <taxon>Erwiniaceae</taxon>
        <taxon>Buchnera</taxon>
    </lineage>
</organism>
<evidence type="ECO:0000313" key="6">
    <source>
        <dbReference type="EMBL" id="QCI27224.1"/>
    </source>
</evidence>
<dbReference type="InterPro" id="IPR036707">
    <property type="entry name" value="MinE_sf"/>
</dbReference>
<name>A0A4D6YMQ1_9GAMM</name>